<sequence length="299" mass="33041">MSKSSHLENLERDGFVLIPSLLTPEQITTLRAAASQTITLARSGNWPHVRTLPKQFPPWPIAPGTNPAASGIWGVQFLMHPSLPASRTFTKAYFSSAITDIVKELLQCRDEDLVLELFNLLVRPDADFELVWHRDDIPASATAEEEMARLGRGKGGGAGWPWHAQWNAALWDDESLVVVPGSHARARTQVERDAGPWEQGLPGEMRVRMKAGDVVFYNNNILHRGVYLSGTERMTLHGSMGHVGGSQLRARNVLQHGIGEWVRDVDLSGLEGEERARAEGMRERLVEMGAHTGGYSLEG</sequence>
<dbReference type="Pfam" id="PF05721">
    <property type="entry name" value="PhyH"/>
    <property type="match status" value="1"/>
</dbReference>
<keyword evidence="2" id="KW-1185">Reference proteome</keyword>
<comment type="caution">
    <text evidence="1">The sequence shown here is derived from an EMBL/GenBank/DDBJ whole genome shotgun (WGS) entry which is preliminary data.</text>
</comment>
<name>A0A8T9B9Z1_9HELO</name>
<dbReference type="Gene3D" id="2.60.120.620">
    <property type="entry name" value="q2cbj1_9rhob like domain"/>
    <property type="match status" value="1"/>
</dbReference>
<accession>A0A8T9B9Z1</accession>
<dbReference type="InterPro" id="IPR008775">
    <property type="entry name" value="Phytyl_CoA_dOase-like"/>
</dbReference>
<dbReference type="EMBL" id="QGMF01000385">
    <property type="protein sequence ID" value="TVY16306.1"/>
    <property type="molecule type" value="Genomic_DNA"/>
</dbReference>
<proteinExistence type="predicted"/>
<reference evidence="1 2" key="1">
    <citation type="submission" date="2018-05" db="EMBL/GenBank/DDBJ databases">
        <title>Whole genome sequencing for identification of molecular markers to develop diagnostic detection tools for the regulated plant pathogen Lachnellula willkommii.</title>
        <authorList>
            <person name="Giroux E."/>
            <person name="Bilodeau G."/>
        </authorList>
    </citation>
    <scope>NUCLEOTIDE SEQUENCE [LARGE SCALE GENOMIC DNA]</scope>
    <source>
        <strain evidence="1 2">CBS 203.66</strain>
    </source>
</reference>
<organism evidence="1 2">
    <name type="scientific">Lachnellula arida</name>
    <dbReference type="NCBI Taxonomy" id="1316785"/>
    <lineage>
        <taxon>Eukaryota</taxon>
        <taxon>Fungi</taxon>
        <taxon>Dikarya</taxon>
        <taxon>Ascomycota</taxon>
        <taxon>Pezizomycotina</taxon>
        <taxon>Leotiomycetes</taxon>
        <taxon>Helotiales</taxon>
        <taxon>Lachnaceae</taxon>
        <taxon>Lachnellula</taxon>
    </lineage>
</organism>
<dbReference type="PANTHER" id="PTHR40470">
    <property type="entry name" value="PHYTANOYL-COA DIOXYGENASE FAMILY PROTEIN (AFU_ORTHOLOGUE AFUA_2G15850)"/>
    <property type="match status" value="1"/>
</dbReference>
<dbReference type="AlphaFoldDB" id="A0A8T9B9Z1"/>
<protein>
    <submittedName>
        <fullName evidence="1">Uncharacterized protein</fullName>
    </submittedName>
</protein>
<dbReference type="Proteomes" id="UP000469559">
    <property type="component" value="Unassembled WGS sequence"/>
</dbReference>
<evidence type="ECO:0000313" key="2">
    <source>
        <dbReference type="Proteomes" id="UP000469559"/>
    </source>
</evidence>
<dbReference type="OrthoDB" id="2106152at2759"/>
<gene>
    <name evidence="1" type="ORF">LARI1_G007672</name>
</gene>
<evidence type="ECO:0000313" key="1">
    <source>
        <dbReference type="EMBL" id="TVY16306.1"/>
    </source>
</evidence>
<dbReference type="PANTHER" id="PTHR40470:SF1">
    <property type="entry name" value="PHYTANOYL-COA DIOXYGENASE FAMILY PROTEIN (AFU_ORTHOLOGUE AFUA_2G15850)"/>
    <property type="match status" value="1"/>
</dbReference>
<dbReference type="SUPFAM" id="SSF51197">
    <property type="entry name" value="Clavaminate synthase-like"/>
    <property type="match status" value="1"/>
</dbReference>